<evidence type="ECO:0000256" key="1">
    <source>
        <dbReference type="ARBA" id="ARBA00004651"/>
    </source>
</evidence>
<evidence type="ECO:0000256" key="6">
    <source>
        <dbReference type="ARBA" id="ARBA00023136"/>
    </source>
</evidence>
<keyword evidence="9" id="KW-0614">Plasmid</keyword>
<dbReference type="AlphaFoldDB" id="A0AAU8ATB2"/>
<keyword evidence="3" id="KW-1003">Cell membrane</keyword>
<dbReference type="PANTHER" id="PTHR23513">
    <property type="entry name" value="INTEGRAL MEMBRANE EFFLUX PROTEIN-RELATED"/>
    <property type="match status" value="1"/>
</dbReference>
<accession>A0AAU8ATB2</accession>
<evidence type="ECO:0000256" key="3">
    <source>
        <dbReference type="ARBA" id="ARBA00022475"/>
    </source>
</evidence>
<feature type="transmembrane region" description="Helical" evidence="7">
    <location>
        <begin position="227"/>
        <end position="252"/>
    </location>
</feature>
<dbReference type="Pfam" id="PF05977">
    <property type="entry name" value="MFS_3"/>
    <property type="match status" value="1"/>
</dbReference>
<feature type="transmembrane region" description="Helical" evidence="7">
    <location>
        <begin position="264"/>
        <end position="282"/>
    </location>
</feature>
<comment type="subcellular location">
    <subcellularLocation>
        <location evidence="1">Cell membrane</location>
        <topology evidence="1">Multi-pass membrane protein</topology>
    </subcellularLocation>
</comment>
<evidence type="ECO:0000256" key="4">
    <source>
        <dbReference type="ARBA" id="ARBA00022692"/>
    </source>
</evidence>
<feature type="transmembrane region" description="Helical" evidence="7">
    <location>
        <begin position="54"/>
        <end position="79"/>
    </location>
</feature>
<feature type="transmembrane region" description="Helical" evidence="7">
    <location>
        <begin position="294"/>
        <end position="315"/>
    </location>
</feature>
<keyword evidence="6 7" id="KW-0472">Membrane</keyword>
<feature type="transmembrane region" description="Helical" evidence="7">
    <location>
        <begin position="150"/>
        <end position="175"/>
    </location>
</feature>
<geneLocation type="plasmid" evidence="9">
    <name>unnamed4</name>
</geneLocation>
<dbReference type="CDD" id="cd06173">
    <property type="entry name" value="MFS_MefA_like"/>
    <property type="match status" value="1"/>
</dbReference>
<dbReference type="PANTHER" id="PTHR23513:SF9">
    <property type="entry name" value="ENTEROBACTIN EXPORTER ENTS"/>
    <property type="match status" value="1"/>
</dbReference>
<keyword evidence="5 7" id="KW-1133">Transmembrane helix</keyword>
<evidence type="ECO:0000256" key="7">
    <source>
        <dbReference type="SAM" id="Phobius"/>
    </source>
</evidence>
<dbReference type="InterPro" id="IPR010290">
    <property type="entry name" value="TM_effector"/>
</dbReference>
<name>A0AAU8ATB2_9RHOB</name>
<evidence type="ECO:0000256" key="2">
    <source>
        <dbReference type="ARBA" id="ARBA00022448"/>
    </source>
</evidence>
<feature type="transmembrane region" description="Helical" evidence="7">
    <location>
        <begin position="181"/>
        <end position="198"/>
    </location>
</feature>
<dbReference type="InterPro" id="IPR020846">
    <property type="entry name" value="MFS_dom"/>
</dbReference>
<dbReference type="SUPFAM" id="SSF103473">
    <property type="entry name" value="MFS general substrate transporter"/>
    <property type="match status" value="1"/>
</dbReference>
<dbReference type="EMBL" id="CP123389">
    <property type="protein sequence ID" value="XCC97737.1"/>
    <property type="molecule type" value="Genomic_DNA"/>
</dbReference>
<evidence type="ECO:0000256" key="5">
    <source>
        <dbReference type="ARBA" id="ARBA00022989"/>
    </source>
</evidence>
<sequence length="413" mass="42571">MPSDPAVLPSEAGAPPGVGSELWLYLGGRLLWVAAGQITNVAMGWLVYDETRSAMALGLVGLAAFLPKLVLVLVAGLVADRVDRRLVMAVCLAVSAAVTAALAVIAAQPGLSLAAVYGLVILLGIARSFVGPASQALMANLVPRSELSRIASLASSVSKIATIGGPALAGLIYLISPWAPFAVATGCFAASVLLNLALRPRPALAVRTPVTLSAAFEGMRFIFQRPVILGAISLDLFSVLLGGVTALLPIIVSEMLMGGPAELGLLRSAPAVGAMAVGLVISWWPIRRNGGRKLFVATAIFGVSTVALAFSHSLWLSAALLCLGGAADVISVVIRQTLVQADTPDEMRGRVASVNMLFIGASNELGEFESGVTAALFGLVPAILIGGCGTLLVALVWAALFPGLRRRDRLVED</sequence>
<feature type="transmembrane region" description="Helical" evidence="7">
    <location>
        <begin position="111"/>
        <end position="130"/>
    </location>
</feature>
<dbReference type="Gene3D" id="1.20.1250.20">
    <property type="entry name" value="MFS general substrate transporter like domains"/>
    <property type="match status" value="1"/>
</dbReference>
<organism evidence="9">
    <name type="scientific">Alloyangia sp. H15</name>
    <dbReference type="NCBI Taxonomy" id="3029062"/>
    <lineage>
        <taxon>Bacteria</taxon>
        <taxon>Pseudomonadati</taxon>
        <taxon>Pseudomonadota</taxon>
        <taxon>Alphaproteobacteria</taxon>
        <taxon>Rhodobacterales</taxon>
        <taxon>Roseobacteraceae</taxon>
        <taxon>Alloyangia</taxon>
    </lineage>
</organism>
<feature type="transmembrane region" description="Helical" evidence="7">
    <location>
        <begin position="86"/>
        <end position="105"/>
    </location>
</feature>
<keyword evidence="4 7" id="KW-0812">Transmembrane</keyword>
<protein>
    <submittedName>
        <fullName evidence="9">MFS transporter</fullName>
    </submittedName>
</protein>
<dbReference type="PROSITE" id="PS50850">
    <property type="entry name" value="MFS"/>
    <property type="match status" value="1"/>
</dbReference>
<proteinExistence type="predicted"/>
<keyword evidence="2" id="KW-0813">Transport</keyword>
<dbReference type="GO" id="GO:0005886">
    <property type="term" value="C:plasma membrane"/>
    <property type="evidence" value="ECO:0007669"/>
    <property type="project" value="UniProtKB-SubCell"/>
</dbReference>
<evidence type="ECO:0000313" key="9">
    <source>
        <dbReference type="EMBL" id="XCC97737.1"/>
    </source>
</evidence>
<dbReference type="InterPro" id="IPR036259">
    <property type="entry name" value="MFS_trans_sf"/>
</dbReference>
<feature type="domain" description="Major facilitator superfamily (MFS) profile" evidence="8">
    <location>
        <begin position="20"/>
        <end position="405"/>
    </location>
</feature>
<dbReference type="RefSeq" id="WP_353476628.1">
    <property type="nucleotide sequence ID" value="NZ_CP123389.1"/>
</dbReference>
<evidence type="ECO:0000259" key="8">
    <source>
        <dbReference type="PROSITE" id="PS50850"/>
    </source>
</evidence>
<reference evidence="9" key="1">
    <citation type="submission" date="2023-02" db="EMBL/GenBank/DDBJ databases">
        <title>Description and genomic characterization of Salipiger bruguierae sp. nov., isolated from the sediment of mangrove plant Bruguiera sexangula.</title>
        <authorList>
            <person name="Long M."/>
        </authorList>
    </citation>
    <scope>NUCLEOTIDE SEQUENCE</scope>
    <source>
        <strain evidence="9">H15</strain>
        <plasmid evidence="9">unnamed4</plasmid>
    </source>
</reference>
<feature type="transmembrane region" description="Helical" evidence="7">
    <location>
        <begin position="374"/>
        <end position="400"/>
    </location>
</feature>
<dbReference type="GO" id="GO:0022857">
    <property type="term" value="F:transmembrane transporter activity"/>
    <property type="evidence" value="ECO:0007669"/>
    <property type="project" value="InterPro"/>
</dbReference>
<gene>
    <name evidence="9" type="ORF">PVT71_27960</name>
</gene>